<dbReference type="Gene3D" id="3.90.960.10">
    <property type="entry name" value="YbaK/aminoacyl-tRNA synthetase-associated domain"/>
    <property type="match status" value="1"/>
</dbReference>
<evidence type="ECO:0000313" key="2">
    <source>
        <dbReference type="EMBL" id="TDP94349.1"/>
    </source>
</evidence>
<protein>
    <submittedName>
        <fullName evidence="2">Prolyl-tRNA editing enzyme YbaK/EbsC (Cys-tRNA(Pro) deacylase)</fullName>
    </submittedName>
</protein>
<accession>A0A4R6S3Q5</accession>
<feature type="domain" description="YbaK/aminoacyl-tRNA synthetase-associated" evidence="1">
    <location>
        <begin position="40"/>
        <end position="136"/>
    </location>
</feature>
<dbReference type="CDD" id="cd04332">
    <property type="entry name" value="YbaK_like"/>
    <property type="match status" value="1"/>
</dbReference>
<dbReference type="GO" id="GO:0002161">
    <property type="term" value="F:aminoacyl-tRNA deacylase activity"/>
    <property type="evidence" value="ECO:0007669"/>
    <property type="project" value="InterPro"/>
</dbReference>
<organism evidence="2 3">
    <name type="scientific">Leucobacter luti</name>
    <dbReference type="NCBI Taxonomy" id="340320"/>
    <lineage>
        <taxon>Bacteria</taxon>
        <taxon>Bacillati</taxon>
        <taxon>Actinomycetota</taxon>
        <taxon>Actinomycetes</taxon>
        <taxon>Micrococcales</taxon>
        <taxon>Microbacteriaceae</taxon>
        <taxon>Leucobacter</taxon>
    </lineage>
</organism>
<reference evidence="2 3" key="1">
    <citation type="submission" date="2019-03" db="EMBL/GenBank/DDBJ databases">
        <title>Genomic analyses of the natural microbiome of Caenorhabditis elegans.</title>
        <authorList>
            <person name="Samuel B."/>
        </authorList>
    </citation>
    <scope>NUCLEOTIDE SEQUENCE [LARGE SCALE GENOMIC DNA]</scope>
    <source>
        <strain evidence="2 3">JUb18</strain>
    </source>
</reference>
<dbReference type="InterPro" id="IPR007214">
    <property type="entry name" value="YbaK/aa-tRNA-synth-assoc-dom"/>
</dbReference>
<sequence length="151" mass="15393">MTNTEVPRAAADAAARGLAVEFIPREGSGPPAGGLVGGVRIAKTVVVQLGSEFVFVIAPLAAQFSWPKLRALLGVNRVSLPDADAAFAATGYERGTISPLGASTPWPVYIDQGLIGARIALGSGSHEFAALVDAAEFVTAYGATVADLSAR</sequence>
<dbReference type="InterPro" id="IPR036754">
    <property type="entry name" value="YbaK/aa-tRNA-synt-asso_dom_sf"/>
</dbReference>
<dbReference type="SUPFAM" id="SSF55826">
    <property type="entry name" value="YbaK/ProRS associated domain"/>
    <property type="match status" value="1"/>
</dbReference>
<evidence type="ECO:0000313" key="3">
    <source>
        <dbReference type="Proteomes" id="UP000295601"/>
    </source>
</evidence>
<dbReference type="RefSeq" id="WP_133615951.1">
    <property type="nucleotide sequence ID" value="NZ_SNYA01000002.1"/>
</dbReference>
<name>A0A4R6S3Q5_9MICO</name>
<dbReference type="Proteomes" id="UP000295601">
    <property type="component" value="Unassembled WGS sequence"/>
</dbReference>
<dbReference type="PANTHER" id="PTHR30411:SF1">
    <property type="entry name" value="CYTOPLASMIC PROTEIN"/>
    <property type="match status" value="1"/>
</dbReference>
<dbReference type="AlphaFoldDB" id="A0A4R6S3Q5"/>
<proteinExistence type="predicted"/>
<dbReference type="EMBL" id="SNYA01000002">
    <property type="protein sequence ID" value="TDP94349.1"/>
    <property type="molecule type" value="Genomic_DNA"/>
</dbReference>
<evidence type="ECO:0000259" key="1">
    <source>
        <dbReference type="Pfam" id="PF04073"/>
    </source>
</evidence>
<keyword evidence="3" id="KW-1185">Reference proteome</keyword>
<comment type="caution">
    <text evidence="2">The sequence shown here is derived from an EMBL/GenBank/DDBJ whole genome shotgun (WGS) entry which is preliminary data.</text>
</comment>
<gene>
    <name evidence="2" type="ORF">EDF62_0764</name>
</gene>
<dbReference type="PANTHER" id="PTHR30411">
    <property type="entry name" value="CYTOPLASMIC PROTEIN"/>
    <property type="match status" value="1"/>
</dbReference>
<dbReference type="OrthoDB" id="9796920at2"/>
<dbReference type="Pfam" id="PF04073">
    <property type="entry name" value="tRNA_edit"/>
    <property type="match status" value="1"/>
</dbReference>